<dbReference type="EMBL" id="JAUEPS010000001">
    <property type="protein sequence ID" value="KAK0469412.1"/>
    <property type="molecule type" value="Genomic_DNA"/>
</dbReference>
<dbReference type="GeneID" id="85362440"/>
<proteinExistence type="predicted"/>
<gene>
    <name evidence="1" type="ORF">EV420DRAFT_1659658</name>
</gene>
<organism evidence="1 2">
    <name type="scientific">Armillaria tabescens</name>
    <name type="common">Ringless honey mushroom</name>
    <name type="synonym">Agaricus tabescens</name>
    <dbReference type="NCBI Taxonomy" id="1929756"/>
    <lineage>
        <taxon>Eukaryota</taxon>
        <taxon>Fungi</taxon>
        <taxon>Dikarya</taxon>
        <taxon>Basidiomycota</taxon>
        <taxon>Agaricomycotina</taxon>
        <taxon>Agaricomycetes</taxon>
        <taxon>Agaricomycetidae</taxon>
        <taxon>Agaricales</taxon>
        <taxon>Marasmiineae</taxon>
        <taxon>Physalacriaceae</taxon>
        <taxon>Desarmillaria</taxon>
    </lineage>
</organism>
<dbReference type="PANTHER" id="PTHR37331:SF1">
    <property type="entry name" value="YALI0F11671P"/>
    <property type="match status" value="1"/>
</dbReference>
<evidence type="ECO:0000313" key="1">
    <source>
        <dbReference type="EMBL" id="KAK0469412.1"/>
    </source>
</evidence>
<protein>
    <submittedName>
        <fullName evidence="1">Uncharacterized protein</fullName>
    </submittedName>
</protein>
<reference evidence="1" key="1">
    <citation type="submission" date="2023-06" db="EMBL/GenBank/DDBJ databases">
        <authorList>
            <consortium name="Lawrence Berkeley National Laboratory"/>
            <person name="Ahrendt S."/>
            <person name="Sahu N."/>
            <person name="Indic B."/>
            <person name="Wong-Bajracharya J."/>
            <person name="Merenyi Z."/>
            <person name="Ke H.-M."/>
            <person name="Monk M."/>
            <person name="Kocsube S."/>
            <person name="Drula E."/>
            <person name="Lipzen A."/>
            <person name="Balint B."/>
            <person name="Henrissat B."/>
            <person name="Andreopoulos B."/>
            <person name="Martin F.M."/>
            <person name="Harder C.B."/>
            <person name="Rigling D."/>
            <person name="Ford K.L."/>
            <person name="Foster G.D."/>
            <person name="Pangilinan J."/>
            <person name="Papanicolaou A."/>
            <person name="Barry K."/>
            <person name="LaButti K."/>
            <person name="Viragh M."/>
            <person name="Koriabine M."/>
            <person name="Yan M."/>
            <person name="Riley R."/>
            <person name="Champramary S."/>
            <person name="Plett K.L."/>
            <person name="Tsai I.J."/>
            <person name="Slot J."/>
            <person name="Sipos G."/>
            <person name="Plett J."/>
            <person name="Nagy L.G."/>
            <person name="Grigoriev I.V."/>
        </authorList>
    </citation>
    <scope>NUCLEOTIDE SEQUENCE</scope>
    <source>
        <strain evidence="1">CCBAS 213</strain>
    </source>
</reference>
<dbReference type="PANTHER" id="PTHR37331">
    <property type="entry name" value="YALI0F11671P"/>
    <property type="match status" value="1"/>
</dbReference>
<keyword evidence="2" id="KW-1185">Reference proteome</keyword>
<accession>A0AA39NPE4</accession>
<dbReference type="RefSeq" id="XP_060339205.1">
    <property type="nucleotide sequence ID" value="XM_060478892.1"/>
</dbReference>
<name>A0AA39NPE4_ARMTA</name>
<evidence type="ECO:0000313" key="2">
    <source>
        <dbReference type="Proteomes" id="UP001175211"/>
    </source>
</evidence>
<sequence>MWTFRTTQLLLRCAALRSTPSLARHYSAPLRCRIPRQHFDQRRYNSNSPTQSFSDPTRPDLFYHLSYPNSGSPPIFAVSFLPHAPPTPDSPTIIGWLPAQGAGEEAGLNDFTENQKFRDVLHQAIQDGLREGVDEVQQNGATQLQNGWMHIHDERNIPPLGRIGDPDDILASVLVENGKILANTYQPMPAYRFCTSHGVIQLTPGLSQKLRTLLEQLSA</sequence>
<dbReference type="Proteomes" id="UP001175211">
    <property type="component" value="Unassembled WGS sequence"/>
</dbReference>
<dbReference type="AlphaFoldDB" id="A0AA39NPE4"/>
<comment type="caution">
    <text evidence="1">The sequence shown here is derived from an EMBL/GenBank/DDBJ whole genome shotgun (WGS) entry which is preliminary data.</text>
</comment>